<dbReference type="EMBL" id="CAJJDM010000118">
    <property type="protein sequence ID" value="CAD8101409.1"/>
    <property type="molecule type" value="Genomic_DNA"/>
</dbReference>
<dbReference type="PROSITE" id="PS50088">
    <property type="entry name" value="ANK_REPEAT"/>
    <property type="match status" value="1"/>
</dbReference>
<evidence type="ECO:0000256" key="1">
    <source>
        <dbReference type="PROSITE-ProRule" id="PRU00023"/>
    </source>
</evidence>
<reference evidence="3" key="1">
    <citation type="submission" date="2021-01" db="EMBL/GenBank/DDBJ databases">
        <authorList>
            <consortium name="Genoscope - CEA"/>
            <person name="William W."/>
        </authorList>
    </citation>
    <scope>NUCLEOTIDE SEQUENCE</scope>
</reference>
<dbReference type="OMA" id="QRANYNK"/>
<protein>
    <recommendedName>
        <fullName evidence="5">Ankyrin repeat-containing domain</fullName>
    </recommendedName>
</protein>
<comment type="caution">
    <text evidence="3">The sequence shown here is derived from an EMBL/GenBank/DDBJ whole genome shotgun (WGS) entry which is preliminary data.</text>
</comment>
<evidence type="ECO:0000256" key="2">
    <source>
        <dbReference type="SAM" id="Coils"/>
    </source>
</evidence>
<keyword evidence="1" id="KW-0040">ANK repeat</keyword>
<dbReference type="AlphaFoldDB" id="A0A8S1PEM0"/>
<dbReference type="Proteomes" id="UP000688137">
    <property type="component" value="Unassembled WGS sequence"/>
</dbReference>
<proteinExistence type="predicted"/>
<dbReference type="InterPro" id="IPR002110">
    <property type="entry name" value="Ankyrin_rpt"/>
</dbReference>
<evidence type="ECO:0000313" key="4">
    <source>
        <dbReference type="Proteomes" id="UP000688137"/>
    </source>
</evidence>
<organism evidence="3 4">
    <name type="scientific">Paramecium primaurelia</name>
    <dbReference type="NCBI Taxonomy" id="5886"/>
    <lineage>
        <taxon>Eukaryota</taxon>
        <taxon>Sar</taxon>
        <taxon>Alveolata</taxon>
        <taxon>Ciliophora</taxon>
        <taxon>Intramacronucleata</taxon>
        <taxon>Oligohymenophorea</taxon>
        <taxon>Peniculida</taxon>
        <taxon>Parameciidae</taxon>
        <taxon>Paramecium</taxon>
    </lineage>
</organism>
<keyword evidence="2" id="KW-0175">Coiled coil</keyword>
<feature type="coiled-coil region" evidence="2">
    <location>
        <begin position="154"/>
        <end position="224"/>
    </location>
</feature>
<dbReference type="Pfam" id="PF12796">
    <property type="entry name" value="Ank_2"/>
    <property type="match status" value="1"/>
</dbReference>
<name>A0A8S1PEM0_PARPR</name>
<keyword evidence="4" id="KW-1185">Reference proteome</keyword>
<feature type="repeat" description="ANK" evidence="1">
    <location>
        <begin position="367"/>
        <end position="399"/>
    </location>
</feature>
<evidence type="ECO:0000313" key="3">
    <source>
        <dbReference type="EMBL" id="CAD8101409.1"/>
    </source>
</evidence>
<gene>
    <name evidence="3" type="ORF">PPRIM_AZ9-3.1.T1150097</name>
</gene>
<evidence type="ECO:0008006" key="5">
    <source>
        <dbReference type="Google" id="ProtNLM"/>
    </source>
</evidence>
<accession>A0A8S1PEM0</accession>
<sequence length="432" mass="51287">MNKKSVTQTERANSAAVGKTQISTQHKYTFMTQAQKTENLLNEIVEQECPLYTQYKQKNSKNPIMKIKEFKKPLPDPVDHTDYIKFKKMKNNFVKEYKEKLDNYFGNNTKYERRFFKIYHRKDQIYFKHKHSSQKHIENPEVTDMRTYNQILQMNQQQTQRANLNKQQEKRRRELKLEEKEEKEYIKLIMDKFLKEEQKYFDKLTNLEEQGQQMFQEKVQLRNKYTHDYIKNPQREFVEKKDLIISKAIQIPDYMNSSVISNAGSQMQSQPTLGQPNMPFSSAFSSFQQLPSFKNVLQRMNSNALYHLPVPQIQEYDLKPGEQIKKPSTYQTQQILDLQRLITLNEKIEFTFRIVSEPKLLTLIDSNGCTLLHQAALKERNGIAKFLLIKGIDYKKTDNKGRTALDIAIQQKNQKLIDYINQIKKKGLKDIN</sequence>